<proteinExistence type="predicted"/>
<accession>A0A316IDQ1</accession>
<evidence type="ECO:0000313" key="2">
    <source>
        <dbReference type="EMBL" id="PWK88432.1"/>
    </source>
</evidence>
<dbReference type="InterPro" id="IPR051448">
    <property type="entry name" value="CdaR-like_regulators"/>
</dbReference>
<evidence type="ECO:0000313" key="3">
    <source>
        <dbReference type="Proteomes" id="UP000246005"/>
    </source>
</evidence>
<dbReference type="PANTHER" id="PTHR33744:SF7">
    <property type="entry name" value="PUCR FAMILY TRANSCRIPTIONAL REGULATOR"/>
    <property type="match status" value="1"/>
</dbReference>
<dbReference type="Pfam" id="PF13556">
    <property type="entry name" value="HTH_30"/>
    <property type="match status" value="1"/>
</dbReference>
<dbReference type="PANTHER" id="PTHR33744">
    <property type="entry name" value="CARBOHYDRATE DIACID REGULATOR"/>
    <property type="match status" value="1"/>
</dbReference>
<protein>
    <submittedName>
        <fullName evidence="2">PucR-like helix-turn-helix protein</fullName>
    </submittedName>
</protein>
<evidence type="ECO:0000259" key="1">
    <source>
        <dbReference type="Pfam" id="PF13556"/>
    </source>
</evidence>
<name>A0A316IDQ1_9PSEU</name>
<reference evidence="2 3" key="1">
    <citation type="submission" date="2018-05" db="EMBL/GenBank/DDBJ databases">
        <title>Genomic Encyclopedia of Type Strains, Phase IV (KMG-IV): sequencing the most valuable type-strain genomes for metagenomic binning, comparative biology and taxonomic classification.</title>
        <authorList>
            <person name="Goeker M."/>
        </authorList>
    </citation>
    <scope>NUCLEOTIDE SEQUENCE [LARGE SCALE GENOMIC DNA]</scope>
    <source>
        <strain evidence="2 3">DSM 45480</strain>
    </source>
</reference>
<dbReference type="InterPro" id="IPR025736">
    <property type="entry name" value="PucR_C-HTH_dom"/>
</dbReference>
<dbReference type="Gene3D" id="1.10.10.2840">
    <property type="entry name" value="PucR C-terminal helix-turn-helix domain"/>
    <property type="match status" value="1"/>
</dbReference>
<organism evidence="2 3">
    <name type="scientific">Lentzea atacamensis</name>
    <dbReference type="NCBI Taxonomy" id="531938"/>
    <lineage>
        <taxon>Bacteria</taxon>
        <taxon>Bacillati</taxon>
        <taxon>Actinomycetota</taxon>
        <taxon>Actinomycetes</taxon>
        <taxon>Pseudonocardiales</taxon>
        <taxon>Pseudonocardiaceae</taxon>
        <taxon>Lentzea</taxon>
    </lineage>
</organism>
<feature type="domain" description="PucR C-terminal helix-turn-helix" evidence="1">
    <location>
        <begin position="248"/>
        <end position="304"/>
    </location>
</feature>
<dbReference type="Proteomes" id="UP000246005">
    <property type="component" value="Unassembled WGS sequence"/>
</dbReference>
<comment type="caution">
    <text evidence="2">The sequence shown here is derived from an EMBL/GenBank/DDBJ whole genome shotgun (WGS) entry which is preliminary data.</text>
</comment>
<dbReference type="AlphaFoldDB" id="A0A316IDQ1"/>
<sequence length="310" mass="33545">MSAHIKTAEVVLPNPAPGWEADSARVLRVAGDREQRLAEFRAKVRAAGAQWAGNRPVELTELLCAAAADDPELLRLARAGAQLLEDFLDGLCCNAVPPRSGDLAADLIDGKAVPHDVLARLAPVYVVLVSEQRDVPVHEHECQGVLRTTRSGLLVLLVPERETELLDRITGQLASGSRWVATARRPVAELADAWIEATEVLRLVSAGCRPPGTYAVSDVLVEQAIAASTAVTAQLAEIIRPVRENQVLWETLVSLVHADFNRNQAARDLFVHRSTMDYRLQRIAKITGWDPAAGHGAQLLRAALFADAVA</sequence>
<gene>
    <name evidence="2" type="ORF">C8D88_103628</name>
</gene>
<dbReference type="EMBL" id="QGHB01000003">
    <property type="protein sequence ID" value="PWK88432.1"/>
    <property type="molecule type" value="Genomic_DNA"/>
</dbReference>
<dbReference type="InterPro" id="IPR042070">
    <property type="entry name" value="PucR_C-HTH_sf"/>
</dbReference>